<dbReference type="Gene3D" id="1.10.730.10">
    <property type="entry name" value="Isoleucyl-tRNA Synthetase, Domain 1"/>
    <property type="match status" value="1"/>
</dbReference>
<evidence type="ECO:0000256" key="2">
    <source>
        <dbReference type="ARBA" id="ARBA00013164"/>
    </source>
</evidence>
<evidence type="ECO:0000256" key="9">
    <source>
        <dbReference type="ARBA" id="ARBA00047469"/>
    </source>
</evidence>
<organism evidence="11 12">
    <name type="scientific">Staphylococcus capitis</name>
    <dbReference type="NCBI Taxonomy" id="29388"/>
    <lineage>
        <taxon>Bacteria</taxon>
        <taxon>Bacillati</taxon>
        <taxon>Bacillota</taxon>
        <taxon>Bacilli</taxon>
        <taxon>Bacillales</taxon>
        <taxon>Staphylococcaceae</taxon>
        <taxon>Staphylococcus</taxon>
    </lineage>
</organism>
<dbReference type="InterPro" id="IPR013155">
    <property type="entry name" value="M/V/L/I-tRNA-synth_anticd-bd"/>
</dbReference>
<evidence type="ECO:0000256" key="5">
    <source>
        <dbReference type="ARBA" id="ARBA00022741"/>
    </source>
</evidence>
<dbReference type="EMBL" id="SCHC01000214">
    <property type="protein sequence ID" value="TBW73948.1"/>
    <property type="molecule type" value="Genomic_DNA"/>
</dbReference>
<dbReference type="SUPFAM" id="SSF47323">
    <property type="entry name" value="Anticodon-binding domain of a subclass of class I aminoacyl-tRNA synthetases"/>
    <property type="match status" value="1"/>
</dbReference>
<dbReference type="RefSeq" id="WP_154812271.1">
    <property type="nucleotide sequence ID" value="NZ_SCHC01000214.1"/>
</dbReference>
<dbReference type="AlphaFoldDB" id="A0A7Z7YTK4"/>
<dbReference type="GO" id="GO:0005524">
    <property type="term" value="F:ATP binding"/>
    <property type="evidence" value="ECO:0007669"/>
    <property type="project" value="UniProtKB-KW"/>
</dbReference>
<dbReference type="GO" id="GO:0004823">
    <property type="term" value="F:leucine-tRNA ligase activity"/>
    <property type="evidence" value="ECO:0007669"/>
    <property type="project" value="UniProtKB-EC"/>
</dbReference>
<evidence type="ECO:0000256" key="8">
    <source>
        <dbReference type="ARBA" id="ARBA00023146"/>
    </source>
</evidence>
<evidence type="ECO:0000256" key="6">
    <source>
        <dbReference type="ARBA" id="ARBA00022840"/>
    </source>
</evidence>
<evidence type="ECO:0000256" key="1">
    <source>
        <dbReference type="ARBA" id="ARBA00005594"/>
    </source>
</evidence>
<keyword evidence="6" id="KW-0067">ATP-binding</keyword>
<reference evidence="11 12" key="1">
    <citation type="journal article" date="2019" name="Sci. Transl. Med.">
        <title>Quorum sensing between bacterial species on the skin protects against epidermal injury in atopic dermatitis.</title>
        <authorList>
            <person name="Williams M.R."/>
        </authorList>
    </citation>
    <scope>NUCLEOTIDE SEQUENCE [LARGE SCALE GENOMIC DNA]</scope>
    <source>
        <strain evidence="11 12">H8</strain>
    </source>
</reference>
<evidence type="ECO:0000256" key="4">
    <source>
        <dbReference type="ARBA" id="ARBA00022598"/>
    </source>
</evidence>
<dbReference type="GO" id="GO:0006429">
    <property type="term" value="P:leucyl-tRNA aminoacylation"/>
    <property type="evidence" value="ECO:0007669"/>
    <property type="project" value="InterPro"/>
</dbReference>
<evidence type="ECO:0000256" key="3">
    <source>
        <dbReference type="ARBA" id="ARBA00022490"/>
    </source>
</evidence>
<proteinExistence type="inferred from homology"/>
<keyword evidence="4 11" id="KW-0436">Ligase</keyword>
<evidence type="ECO:0000256" key="7">
    <source>
        <dbReference type="ARBA" id="ARBA00022917"/>
    </source>
</evidence>
<gene>
    <name evidence="11" type="ORF">EQ811_13590</name>
</gene>
<keyword evidence="7" id="KW-0648">Protein biosynthesis</keyword>
<comment type="catalytic activity">
    <reaction evidence="9">
        <text>tRNA(Leu) + L-leucine + ATP = L-leucyl-tRNA(Leu) + AMP + diphosphate</text>
        <dbReference type="Rhea" id="RHEA:11688"/>
        <dbReference type="Rhea" id="RHEA-COMP:9613"/>
        <dbReference type="Rhea" id="RHEA-COMP:9622"/>
        <dbReference type="ChEBI" id="CHEBI:30616"/>
        <dbReference type="ChEBI" id="CHEBI:33019"/>
        <dbReference type="ChEBI" id="CHEBI:57427"/>
        <dbReference type="ChEBI" id="CHEBI:78442"/>
        <dbReference type="ChEBI" id="CHEBI:78494"/>
        <dbReference type="ChEBI" id="CHEBI:456215"/>
        <dbReference type="EC" id="6.1.1.4"/>
    </reaction>
</comment>
<dbReference type="Pfam" id="PF08264">
    <property type="entry name" value="Anticodon_1"/>
    <property type="match status" value="1"/>
</dbReference>
<protein>
    <recommendedName>
        <fullName evidence="2">leucine--tRNA ligase</fullName>
        <ecNumber evidence="2">6.1.1.4</ecNumber>
    </recommendedName>
</protein>
<evidence type="ECO:0000313" key="11">
    <source>
        <dbReference type="EMBL" id="TBW73948.1"/>
    </source>
</evidence>
<dbReference type="InterPro" id="IPR009080">
    <property type="entry name" value="tRNAsynth_Ia_anticodon-bd"/>
</dbReference>
<dbReference type="InterPro" id="IPR002302">
    <property type="entry name" value="Leu-tRNA-ligase"/>
</dbReference>
<evidence type="ECO:0000259" key="10">
    <source>
        <dbReference type="Pfam" id="PF08264"/>
    </source>
</evidence>
<dbReference type="GO" id="GO:0005829">
    <property type="term" value="C:cytosol"/>
    <property type="evidence" value="ECO:0007669"/>
    <property type="project" value="TreeGrafter"/>
</dbReference>
<evidence type="ECO:0000313" key="12">
    <source>
        <dbReference type="Proteomes" id="UP000291949"/>
    </source>
</evidence>
<dbReference type="Proteomes" id="UP000291949">
    <property type="component" value="Unassembled WGS sequence"/>
</dbReference>
<keyword evidence="8" id="KW-0030">Aminoacyl-tRNA synthetase</keyword>
<feature type="domain" description="Methionyl/Valyl/Leucyl/Isoleucyl-tRNA synthetase anticodon-binding" evidence="10">
    <location>
        <begin position="1"/>
        <end position="64"/>
    </location>
</feature>
<keyword evidence="3" id="KW-0963">Cytoplasm</keyword>
<dbReference type="PANTHER" id="PTHR43740:SF2">
    <property type="entry name" value="LEUCINE--TRNA LIGASE, MITOCHONDRIAL"/>
    <property type="match status" value="1"/>
</dbReference>
<comment type="caution">
    <text evidence="11">The sequence shown here is derived from an EMBL/GenBank/DDBJ whole genome shotgun (WGS) entry which is preliminary data.</text>
</comment>
<sequence>MLSPIAPHIGEELWDRLGHENTITYQPWPTFDESLLVDDEVEIVVQVNGKVRAKINIPKDLSKEEMQDLALSNDNVKMSIEGKEVKKVIAVPQKLVNIVAK</sequence>
<accession>A0A7Z7YTK4</accession>
<keyword evidence="5" id="KW-0547">Nucleotide-binding</keyword>
<dbReference type="PANTHER" id="PTHR43740">
    <property type="entry name" value="LEUCYL-TRNA SYNTHETASE"/>
    <property type="match status" value="1"/>
</dbReference>
<dbReference type="EC" id="6.1.1.4" evidence="2"/>
<comment type="similarity">
    <text evidence="1">Belongs to the class-I aminoacyl-tRNA synthetase family.</text>
</comment>
<feature type="non-terminal residue" evidence="11">
    <location>
        <position position="1"/>
    </location>
</feature>
<name>A0A7Z7YTK4_STACP</name>